<keyword evidence="2" id="KW-1185">Reference proteome</keyword>
<reference evidence="1 2" key="1">
    <citation type="journal article" date="2023" name="Sci. Data">
        <title>Genome assembly of the Korean intertidal mud-creeper Batillaria attramentaria.</title>
        <authorList>
            <person name="Patra A.K."/>
            <person name="Ho P.T."/>
            <person name="Jun S."/>
            <person name="Lee S.J."/>
            <person name="Kim Y."/>
            <person name="Won Y.J."/>
        </authorList>
    </citation>
    <scope>NUCLEOTIDE SEQUENCE [LARGE SCALE GENOMIC DNA]</scope>
    <source>
        <strain evidence="1">Wonlab-2016</strain>
    </source>
</reference>
<accession>A0ABD0L941</accession>
<dbReference type="AlphaFoldDB" id="A0ABD0L941"/>
<gene>
    <name evidence="1" type="ORF">BaRGS_00012850</name>
</gene>
<protein>
    <submittedName>
        <fullName evidence="1">Uncharacterized protein</fullName>
    </submittedName>
</protein>
<name>A0ABD0L941_9CAEN</name>
<organism evidence="1 2">
    <name type="scientific">Batillaria attramentaria</name>
    <dbReference type="NCBI Taxonomy" id="370345"/>
    <lineage>
        <taxon>Eukaryota</taxon>
        <taxon>Metazoa</taxon>
        <taxon>Spiralia</taxon>
        <taxon>Lophotrochozoa</taxon>
        <taxon>Mollusca</taxon>
        <taxon>Gastropoda</taxon>
        <taxon>Caenogastropoda</taxon>
        <taxon>Sorbeoconcha</taxon>
        <taxon>Cerithioidea</taxon>
        <taxon>Batillariidae</taxon>
        <taxon>Batillaria</taxon>
    </lineage>
</organism>
<dbReference type="EMBL" id="JACVVK020000071">
    <property type="protein sequence ID" value="KAK7495860.1"/>
    <property type="molecule type" value="Genomic_DNA"/>
</dbReference>
<evidence type="ECO:0000313" key="2">
    <source>
        <dbReference type="Proteomes" id="UP001519460"/>
    </source>
</evidence>
<dbReference type="Proteomes" id="UP001519460">
    <property type="component" value="Unassembled WGS sequence"/>
</dbReference>
<evidence type="ECO:0000313" key="1">
    <source>
        <dbReference type="EMBL" id="KAK7495860.1"/>
    </source>
</evidence>
<proteinExistence type="predicted"/>
<comment type="caution">
    <text evidence="1">The sequence shown here is derived from an EMBL/GenBank/DDBJ whole genome shotgun (WGS) entry which is preliminary data.</text>
</comment>
<sequence>MTTRLRETWDRYTEHRQALPYTPPPLSFCLPYPCFLRIIHAQARAHRLGIKGLWRVAPGVRPPLWRGFACNDPPSFGAGDHKLVVVRAERI</sequence>